<feature type="transmembrane region" description="Helical" evidence="6">
    <location>
        <begin position="143"/>
        <end position="159"/>
    </location>
</feature>
<evidence type="ECO:0000256" key="4">
    <source>
        <dbReference type="ARBA" id="ARBA00023136"/>
    </source>
</evidence>
<evidence type="ECO:0000313" key="7">
    <source>
        <dbReference type="EMBL" id="KAJ3430642.1"/>
    </source>
</evidence>
<organism evidence="7 8">
    <name type="scientific">Anaeramoeba flamelloides</name>
    <dbReference type="NCBI Taxonomy" id="1746091"/>
    <lineage>
        <taxon>Eukaryota</taxon>
        <taxon>Metamonada</taxon>
        <taxon>Anaeramoebidae</taxon>
        <taxon>Anaeramoeba</taxon>
    </lineage>
</organism>
<feature type="compositionally biased region" description="Low complexity" evidence="5">
    <location>
        <begin position="1"/>
        <end position="11"/>
    </location>
</feature>
<comment type="caution">
    <text evidence="7">The sequence shown here is derived from an EMBL/GenBank/DDBJ whole genome shotgun (WGS) entry which is preliminary data.</text>
</comment>
<feature type="region of interest" description="Disordered" evidence="5">
    <location>
        <begin position="1"/>
        <end position="28"/>
    </location>
</feature>
<evidence type="ECO:0000256" key="6">
    <source>
        <dbReference type="SAM" id="Phobius"/>
    </source>
</evidence>
<dbReference type="GO" id="GO:0005744">
    <property type="term" value="C:TIM23 mitochondrial import inner membrane translocase complex"/>
    <property type="evidence" value="ECO:0007669"/>
    <property type="project" value="TreeGrafter"/>
</dbReference>
<evidence type="ECO:0000313" key="8">
    <source>
        <dbReference type="Proteomes" id="UP001146793"/>
    </source>
</evidence>
<feature type="transmembrane region" description="Helical" evidence="6">
    <location>
        <begin position="70"/>
        <end position="91"/>
    </location>
</feature>
<keyword evidence="2 6" id="KW-0812">Transmembrane</keyword>
<dbReference type="PANTHER" id="PTHR15371:SF0">
    <property type="entry name" value="SD19278P"/>
    <property type="match status" value="1"/>
</dbReference>
<dbReference type="GO" id="GO:0008320">
    <property type="term" value="F:protein transmembrane transporter activity"/>
    <property type="evidence" value="ECO:0007669"/>
    <property type="project" value="TreeGrafter"/>
</dbReference>
<keyword evidence="4 6" id="KW-0472">Membrane</keyword>
<comment type="subcellular location">
    <subcellularLocation>
        <location evidence="1">Membrane</location>
        <topology evidence="1">Multi-pass membrane protein</topology>
    </subcellularLocation>
</comment>
<dbReference type="InterPro" id="IPR045238">
    <property type="entry name" value="Tim23-like"/>
</dbReference>
<dbReference type="Proteomes" id="UP001146793">
    <property type="component" value="Unassembled WGS sequence"/>
</dbReference>
<proteinExistence type="predicted"/>
<dbReference type="Pfam" id="PF02466">
    <property type="entry name" value="Tim17"/>
    <property type="match status" value="1"/>
</dbReference>
<protein>
    <submittedName>
        <fullName evidence="7">Import inner membrane translocase subunit tim23-related</fullName>
    </submittedName>
</protein>
<gene>
    <name evidence="7" type="ORF">M0812_23657</name>
</gene>
<evidence type="ECO:0000256" key="5">
    <source>
        <dbReference type="SAM" id="MobiDB-lite"/>
    </source>
</evidence>
<evidence type="ECO:0000256" key="3">
    <source>
        <dbReference type="ARBA" id="ARBA00022989"/>
    </source>
</evidence>
<evidence type="ECO:0000256" key="2">
    <source>
        <dbReference type="ARBA" id="ARBA00022692"/>
    </source>
</evidence>
<accession>A0AAV7YPK4</accession>
<sequence length="213" mass="23275">MFAFSKLSSSFKSKKSEQTTTETPPKSFKDYFNFQPQANEQQFSQQQNAFRIALPENPLMEMFEESLTGIGWSFLLGSVFGGGIGAATSFFKTSNLTDQIRLNNVLNSTLRVGNHVGSTAAGLASLFYLVNTGSILVRQKKDMAGFAAAGSTVGLIWNLPSKSFRKCAIGAGVGSIAGLGYGFHKRNKGEIIPWYYRPKEKQNKTGIFGLIDN</sequence>
<dbReference type="AlphaFoldDB" id="A0AAV7YPK4"/>
<feature type="transmembrane region" description="Helical" evidence="6">
    <location>
        <begin position="112"/>
        <end position="131"/>
    </location>
</feature>
<dbReference type="EMBL" id="JANTQA010000051">
    <property type="protein sequence ID" value="KAJ3430642.1"/>
    <property type="molecule type" value="Genomic_DNA"/>
</dbReference>
<reference evidence="7" key="1">
    <citation type="submission" date="2022-08" db="EMBL/GenBank/DDBJ databases">
        <title>Novel sulphate-reducing endosymbionts in the free-living metamonad Anaeramoeba.</title>
        <authorList>
            <person name="Jerlstrom-Hultqvist J."/>
            <person name="Cepicka I."/>
            <person name="Gallot-Lavallee L."/>
            <person name="Salas-Leiva D."/>
            <person name="Curtis B.A."/>
            <person name="Zahonova K."/>
            <person name="Pipaliya S."/>
            <person name="Dacks J."/>
            <person name="Roger A.J."/>
        </authorList>
    </citation>
    <scope>NUCLEOTIDE SEQUENCE</scope>
    <source>
        <strain evidence="7">Busselton2</strain>
    </source>
</reference>
<evidence type="ECO:0000256" key="1">
    <source>
        <dbReference type="ARBA" id="ARBA00004141"/>
    </source>
</evidence>
<dbReference type="GO" id="GO:0030150">
    <property type="term" value="P:protein import into mitochondrial matrix"/>
    <property type="evidence" value="ECO:0007669"/>
    <property type="project" value="TreeGrafter"/>
</dbReference>
<dbReference type="PANTHER" id="PTHR15371">
    <property type="entry name" value="TIM23"/>
    <property type="match status" value="1"/>
</dbReference>
<keyword evidence="3 6" id="KW-1133">Transmembrane helix</keyword>
<name>A0AAV7YPK4_9EUKA</name>